<accession>A0A6G4W7D0</accession>
<evidence type="ECO:0008006" key="4">
    <source>
        <dbReference type="Google" id="ProtNLM"/>
    </source>
</evidence>
<evidence type="ECO:0000313" key="3">
    <source>
        <dbReference type="Proteomes" id="UP001642900"/>
    </source>
</evidence>
<gene>
    <name evidence="2" type="ORF">G6N73_02955</name>
</gene>
<organism evidence="2 3">
    <name type="scientific">Allomesorhizobium camelthorni</name>
    <dbReference type="NCBI Taxonomy" id="475069"/>
    <lineage>
        <taxon>Bacteria</taxon>
        <taxon>Pseudomonadati</taxon>
        <taxon>Pseudomonadota</taxon>
        <taxon>Alphaproteobacteria</taxon>
        <taxon>Hyphomicrobiales</taxon>
        <taxon>Phyllobacteriaceae</taxon>
        <taxon>Allomesorhizobium</taxon>
    </lineage>
</organism>
<reference evidence="2 3" key="1">
    <citation type="submission" date="2020-02" db="EMBL/GenBank/DDBJ databases">
        <title>Genome sequence of strain CCNWXJ40-4.</title>
        <authorList>
            <person name="Gao J."/>
            <person name="Sun J."/>
        </authorList>
    </citation>
    <scope>NUCLEOTIDE SEQUENCE [LARGE SCALE GENOMIC DNA]</scope>
    <source>
        <strain evidence="2 3">CCNWXJ 40-4</strain>
    </source>
</reference>
<proteinExistence type="predicted"/>
<dbReference type="AlphaFoldDB" id="A0A6G4W7D0"/>
<protein>
    <recommendedName>
        <fullName evidence="4">DUF1127 domain-containing protein</fullName>
    </recommendedName>
</protein>
<sequence length="61" mass="7132">MSILDEIARFGEAFKKARRYRQTIREMNALPPEIQKDIGWPARRAAQGGSHFQPGYWKSLR</sequence>
<comment type="caution">
    <text evidence="2">The sequence shown here is derived from an EMBL/GenBank/DDBJ whole genome shotgun (WGS) entry which is preliminary data.</text>
</comment>
<keyword evidence="3" id="KW-1185">Reference proteome</keyword>
<dbReference type="RefSeq" id="WP_165023145.1">
    <property type="nucleotide sequence ID" value="NZ_JAAKZF010000002.1"/>
</dbReference>
<dbReference type="EMBL" id="JAAKZF010000002">
    <property type="protein sequence ID" value="NGO50146.1"/>
    <property type="molecule type" value="Genomic_DNA"/>
</dbReference>
<evidence type="ECO:0000313" key="2">
    <source>
        <dbReference type="EMBL" id="NGO50146.1"/>
    </source>
</evidence>
<evidence type="ECO:0000256" key="1">
    <source>
        <dbReference type="SAM" id="MobiDB-lite"/>
    </source>
</evidence>
<feature type="region of interest" description="Disordered" evidence="1">
    <location>
        <begin position="39"/>
        <end position="61"/>
    </location>
</feature>
<dbReference type="Proteomes" id="UP001642900">
    <property type="component" value="Unassembled WGS sequence"/>
</dbReference>
<name>A0A6G4W7D0_9HYPH</name>